<gene>
    <name evidence="2" type="ORF">EUAN_07000</name>
</gene>
<evidence type="ECO:0000313" key="3">
    <source>
        <dbReference type="Proteomes" id="UP000180254"/>
    </source>
</evidence>
<sequence>MGIFKRLGTLVGRDKTETRMTLEELVLKFGGTGSDITKSQAMNIPSVASCVELIANTVATLPITLYTDTGDSVHSTEDHRVALLNDETGDMLDGFQFKKAIVEDYLLNGNGYAYINRSRNKVKSIHRVDSDYISVNESPDPIFKDYDIFVNGIRYRDFEFVKVTRKTKNGVTGKGVIEENNMILSVAYNALVFENVLVKTGGNKKGFLKSQSRLEQKAMDQLKAAWKNLYGNNEDNVMVLNQGLDFQEASNTSVEMQLNENKKTNSAEICKLFNVPVALLEGKATEQEYNNFIKTAILPILKAIETALNKDLLLPSEKKSFYFAFDTKDLLKGDMEKRYKAYELAVKNGIMQIDEVRYREDLAPLNLDFIKLGLQDVLYNPKTKEIYTPNTNKTNSIEKSDGKGGEEDANRGEKQSSNS</sequence>
<protein>
    <submittedName>
        <fullName evidence="2">Phage portal protein</fullName>
    </submittedName>
</protein>
<organism evidence="2 3">
    <name type="scientific">Andreesenia angusta</name>
    <dbReference type="NCBI Taxonomy" id="39480"/>
    <lineage>
        <taxon>Bacteria</taxon>
        <taxon>Bacillati</taxon>
        <taxon>Bacillota</taxon>
        <taxon>Tissierellia</taxon>
        <taxon>Tissierellales</taxon>
        <taxon>Gottschalkiaceae</taxon>
        <taxon>Andreesenia</taxon>
    </lineage>
</organism>
<dbReference type="InterPro" id="IPR006427">
    <property type="entry name" value="Portal_HK97"/>
</dbReference>
<feature type="region of interest" description="Disordered" evidence="1">
    <location>
        <begin position="385"/>
        <end position="419"/>
    </location>
</feature>
<feature type="compositionally biased region" description="Basic and acidic residues" evidence="1">
    <location>
        <begin position="396"/>
        <end position="419"/>
    </location>
</feature>
<dbReference type="STRING" id="39480.EUAN_07000"/>
<evidence type="ECO:0000256" key="1">
    <source>
        <dbReference type="SAM" id="MobiDB-lite"/>
    </source>
</evidence>
<dbReference type="AlphaFoldDB" id="A0A1S1V8J7"/>
<comment type="caution">
    <text evidence="2">The sequence shown here is derived from an EMBL/GenBank/DDBJ whole genome shotgun (WGS) entry which is preliminary data.</text>
</comment>
<dbReference type="EMBL" id="MKIE01000002">
    <property type="protein sequence ID" value="OHW62916.1"/>
    <property type="molecule type" value="Genomic_DNA"/>
</dbReference>
<dbReference type="Pfam" id="PF04860">
    <property type="entry name" value="Phage_portal"/>
    <property type="match status" value="1"/>
</dbReference>
<name>A0A1S1V8J7_9FIRM</name>
<keyword evidence="3" id="KW-1185">Reference proteome</keyword>
<accession>A0A1S1V8J7</accession>
<evidence type="ECO:0000313" key="2">
    <source>
        <dbReference type="EMBL" id="OHW62916.1"/>
    </source>
</evidence>
<dbReference type="NCBIfam" id="TIGR01537">
    <property type="entry name" value="portal_HK97"/>
    <property type="match status" value="1"/>
</dbReference>
<dbReference type="InterPro" id="IPR006944">
    <property type="entry name" value="Phage/GTA_portal"/>
</dbReference>
<reference evidence="2 3" key="1">
    <citation type="submission" date="2016-09" db="EMBL/GenBank/DDBJ databases">
        <title>Genome sequence of Eubacterium angustum.</title>
        <authorList>
            <person name="Poehlein A."/>
            <person name="Daniel R."/>
        </authorList>
    </citation>
    <scope>NUCLEOTIDE SEQUENCE [LARGE SCALE GENOMIC DNA]</scope>
    <source>
        <strain evidence="2 3">DSM 1989</strain>
    </source>
</reference>
<dbReference type="RefSeq" id="WP_211266269.1">
    <property type="nucleotide sequence ID" value="NZ_MKIE01000002.1"/>
</dbReference>
<proteinExistence type="predicted"/>
<dbReference type="Proteomes" id="UP000180254">
    <property type="component" value="Unassembled WGS sequence"/>
</dbReference>